<comment type="caution">
    <text evidence="7">The sequence shown here is derived from an EMBL/GenBank/DDBJ whole genome shotgun (WGS) entry which is preliminary data.</text>
</comment>
<dbReference type="PANTHER" id="PTHR31113">
    <property type="entry name" value="UPF0496 PROTEIN 3-RELATED"/>
    <property type="match status" value="1"/>
</dbReference>
<feature type="compositionally biased region" description="Polar residues" evidence="6">
    <location>
        <begin position="8"/>
        <end position="34"/>
    </location>
</feature>
<accession>A0ABD3ALQ6</accession>
<keyword evidence="3" id="KW-0812">Transmembrane</keyword>
<name>A0ABD3ALQ6_9GENT</name>
<comment type="subcellular location">
    <subcellularLocation>
        <location evidence="1">Membrane</location>
    </subcellularLocation>
</comment>
<proteinExistence type="inferred from homology"/>
<evidence type="ECO:0000256" key="1">
    <source>
        <dbReference type="ARBA" id="ARBA00004370"/>
    </source>
</evidence>
<evidence type="ECO:0000313" key="7">
    <source>
        <dbReference type="EMBL" id="KAL3532130.1"/>
    </source>
</evidence>
<sequence>MLPCLRPSPSTASTNRHASPPFSQGSVDGTPVSSFQRPPTVNLIDEYTSAVQTNSYRVIWSKVHHDCHSDEKMDIRQVEHLEEPELLEQILDPSRDCVLEAVTHIRPSALTKLAATYFNHSELTARLCLFIYQSVPCARLIYAPFDNFLDILPLDLDNGVHSLTQYHCDRAFDIFLQFDQFDNPFPSPGSYSFNDMRHCFSQLRQELDNRIHKLKSRINLLGHATRGSVTCLFAATVGVVISAVAIATHTFVALVASTLFPVCLASKVGKKELSHLAQLDAAKRGTCVLHHHLATIDSLVACLHTAFEHDKLLIRHGLERGRDRHFIQEVVKQLRRSHPNFLHKLKDLDEHLCLCLDGINGARSLLLREIQIY</sequence>
<gene>
    <name evidence="7" type="ORF">ACH5RR_005651</name>
</gene>
<feature type="region of interest" description="Disordered" evidence="6">
    <location>
        <begin position="1"/>
        <end position="34"/>
    </location>
</feature>
<evidence type="ECO:0000256" key="2">
    <source>
        <dbReference type="ARBA" id="ARBA00009074"/>
    </source>
</evidence>
<keyword evidence="4" id="KW-1133">Transmembrane helix</keyword>
<dbReference type="GO" id="GO:0016020">
    <property type="term" value="C:membrane"/>
    <property type="evidence" value="ECO:0007669"/>
    <property type="project" value="UniProtKB-SubCell"/>
</dbReference>
<dbReference type="PANTHER" id="PTHR31113:SF5">
    <property type="entry name" value="OS04G0405700 PROTEIN"/>
    <property type="match status" value="1"/>
</dbReference>
<keyword evidence="8" id="KW-1185">Reference proteome</keyword>
<evidence type="ECO:0000256" key="4">
    <source>
        <dbReference type="ARBA" id="ARBA00022989"/>
    </source>
</evidence>
<protein>
    <submittedName>
        <fullName evidence="7">Uncharacterized protein</fullName>
    </submittedName>
</protein>
<organism evidence="7 8">
    <name type="scientific">Cinchona calisaya</name>
    <dbReference type="NCBI Taxonomy" id="153742"/>
    <lineage>
        <taxon>Eukaryota</taxon>
        <taxon>Viridiplantae</taxon>
        <taxon>Streptophyta</taxon>
        <taxon>Embryophyta</taxon>
        <taxon>Tracheophyta</taxon>
        <taxon>Spermatophyta</taxon>
        <taxon>Magnoliopsida</taxon>
        <taxon>eudicotyledons</taxon>
        <taxon>Gunneridae</taxon>
        <taxon>Pentapetalae</taxon>
        <taxon>asterids</taxon>
        <taxon>lamiids</taxon>
        <taxon>Gentianales</taxon>
        <taxon>Rubiaceae</taxon>
        <taxon>Cinchonoideae</taxon>
        <taxon>Cinchoneae</taxon>
        <taxon>Cinchona</taxon>
    </lineage>
</organism>
<dbReference type="AlphaFoldDB" id="A0ABD3ALQ6"/>
<evidence type="ECO:0000256" key="6">
    <source>
        <dbReference type="SAM" id="MobiDB-lite"/>
    </source>
</evidence>
<comment type="similarity">
    <text evidence="2">Belongs to the UPF0496 family.</text>
</comment>
<dbReference type="Proteomes" id="UP001630127">
    <property type="component" value="Unassembled WGS sequence"/>
</dbReference>
<dbReference type="EMBL" id="JBJUIK010000003">
    <property type="protein sequence ID" value="KAL3532130.1"/>
    <property type="molecule type" value="Genomic_DNA"/>
</dbReference>
<reference evidence="7 8" key="1">
    <citation type="submission" date="2024-11" db="EMBL/GenBank/DDBJ databases">
        <title>A near-complete genome assembly of Cinchona calisaya.</title>
        <authorList>
            <person name="Lian D.C."/>
            <person name="Zhao X.W."/>
            <person name="Wei L."/>
        </authorList>
    </citation>
    <scope>NUCLEOTIDE SEQUENCE [LARGE SCALE GENOMIC DNA]</scope>
    <source>
        <tissue evidence="7">Nenye</tissue>
    </source>
</reference>
<dbReference type="InterPro" id="IPR007749">
    <property type="entry name" value="DUF677"/>
</dbReference>
<keyword evidence="5" id="KW-0472">Membrane</keyword>
<evidence type="ECO:0000256" key="5">
    <source>
        <dbReference type="ARBA" id="ARBA00023136"/>
    </source>
</evidence>
<evidence type="ECO:0000256" key="3">
    <source>
        <dbReference type="ARBA" id="ARBA00022692"/>
    </source>
</evidence>
<evidence type="ECO:0000313" key="8">
    <source>
        <dbReference type="Proteomes" id="UP001630127"/>
    </source>
</evidence>